<keyword evidence="8" id="KW-1185">Reference proteome</keyword>
<gene>
    <name evidence="5" type="ORF">HKX02_06470</name>
    <name evidence="6" type="ORF">OHAE_4632</name>
</gene>
<dbReference type="InterPro" id="IPR036390">
    <property type="entry name" value="WH_DNA-bd_sf"/>
</dbReference>
<dbReference type="SMART" id="SM00895">
    <property type="entry name" value="FCD"/>
    <property type="match status" value="1"/>
</dbReference>
<proteinExistence type="predicted"/>
<dbReference type="PROSITE" id="PS50949">
    <property type="entry name" value="HTH_GNTR"/>
    <property type="match status" value="1"/>
</dbReference>
<dbReference type="InterPro" id="IPR011711">
    <property type="entry name" value="GntR_C"/>
</dbReference>
<dbReference type="InterPro" id="IPR000524">
    <property type="entry name" value="Tscrpt_reg_HTH_GntR"/>
</dbReference>
<dbReference type="Gene3D" id="1.20.120.530">
    <property type="entry name" value="GntR ligand-binding domain-like"/>
    <property type="match status" value="1"/>
</dbReference>
<dbReference type="InterPro" id="IPR008920">
    <property type="entry name" value="TF_FadR/GntR_C"/>
</dbReference>
<dbReference type="EMBL" id="OOFM01000001">
    <property type="protein sequence ID" value="SPL61840.1"/>
    <property type="molecule type" value="Genomic_DNA"/>
</dbReference>
<dbReference type="CDD" id="cd07377">
    <property type="entry name" value="WHTH_GntR"/>
    <property type="match status" value="1"/>
</dbReference>
<evidence type="ECO:0000313" key="8">
    <source>
        <dbReference type="Proteomes" id="UP000574931"/>
    </source>
</evidence>
<keyword evidence="2" id="KW-0238">DNA-binding</keyword>
<evidence type="ECO:0000313" key="5">
    <source>
        <dbReference type="EMBL" id="NNU59903.1"/>
    </source>
</evidence>
<dbReference type="InterPro" id="IPR036388">
    <property type="entry name" value="WH-like_DNA-bd_sf"/>
</dbReference>
<dbReference type="GO" id="GO:0003700">
    <property type="term" value="F:DNA-binding transcription factor activity"/>
    <property type="evidence" value="ECO:0007669"/>
    <property type="project" value="InterPro"/>
</dbReference>
<accession>A0A2P9HDB8</accession>
<dbReference type="AlphaFoldDB" id="A0A2P9HDB8"/>
<dbReference type="PRINTS" id="PR00035">
    <property type="entry name" value="HTHGNTR"/>
</dbReference>
<dbReference type="RefSeq" id="WP_078337161.1">
    <property type="nucleotide sequence ID" value="NZ_JABFCY010000003.1"/>
</dbReference>
<keyword evidence="3" id="KW-0804">Transcription</keyword>
<organism evidence="6 7">
    <name type="scientific">Ochrobactrum soli</name>
    <dbReference type="NCBI Taxonomy" id="2448455"/>
    <lineage>
        <taxon>Bacteria</taxon>
        <taxon>Pseudomonadati</taxon>
        <taxon>Pseudomonadota</taxon>
        <taxon>Alphaproteobacteria</taxon>
        <taxon>Hyphomicrobiales</taxon>
        <taxon>Brucellaceae</taxon>
        <taxon>Brucella/Ochrobactrum group</taxon>
        <taxon>Ochrobactrum</taxon>
    </lineage>
</organism>
<keyword evidence="1" id="KW-0805">Transcription regulation</keyword>
<dbReference type="GO" id="GO:0003677">
    <property type="term" value="F:DNA binding"/>
    <property type="evidence" value="ECO:0007669"/>
    <property type="project" value="UniProtKB-KW"/>
</dbReference>
<dbReference type="Pfam" id="PF07729">
    <property type="entry name" value="FCD"/>
    <property type="match status" value="1"/>
</dbReference>
<reference evidence="5 8" key="3">
    <citation type="submission" date="2020-05" db="EMBL/GenBank/DDBJ databases">
        <title>Draft Genome Sequence of Ochrobactrum soli Isolated from Stable Fly Gut.</title>
        <authorList>
            <person name="Pileggi M.T."/>
            <person name="Vazhakkala L.J."/>
            <person name="Wong C.N."/>
        </authorList>
    </citation>
    <scope>NUCLEOTIDE SEQUENCE [LARGE SCALE GENOMIC DNA]</scope>
    <source>
        <strain evidence="5 8">MTP-C0764</strain>
    </source>
</reference>
<evidence type="ECO:0000256" key="3">
    <source>
        <dbReference type="ARBA" id="ARBA00023163"/>
    </source>
</evidence>
<dbReference type="Proteomes" id="UP000246073">
    <property type="component" value="Unassembled WGS sequence"/>
</dbReference>
<dbReference type="Pfam" id="PF00392">
    <property type="entry name" value="GntR"/>
    <property type="match status" value="1"/>
</dbReference>
<evidence type="ECO:0000259" key="4">
    <source>
        <dbReference type="PROSITE" id="PS50949"/>
    </source>
</evidence>
<evidence type="ECO:0000256" key="1">
    <source>
        <dbReference type="ARBA" id="ARBA00023015"/>
    </source>
</evidence>
<evidence type="ECO:0000313" key="7">
    <source>
        <dbReference type="Proteomes" id="UP000246073"/>
    </source>
</evidence>
<sequence length="259" mass="29147">MVTEQADNRYLTRRALPDRDKLHVSVVEALEAQILSGKLKIGDRLPAEAAMAREFNVSTRSVREALQILETKGLVRRKHGERALVVRDDVGEFLGSLATTVKQLFANNSDYLVQLMDVRRIIETEVVTRLSSEDLVMTPEVDEALASMRAAADANDMARFTDSDAAFHLGLVHSVGNEILNVVYDNLFSIIIDVIRVTSRVPNKSLEDGFAEHEEIYNLIKAREPETARQSIRRQIDESSRYLKVALDNSNLKNKVKTK</sequence>
<evidence type="ECO:0000256" key="2">
    <source>
        <dbReference type="ARBA" id="ARBA00023125"/>
    </source>
</evidence>
<reference evidence="6" key="1">
    <citation type="submission" date="2017-12" db="EMBL/GenBank/DDBJ databases">
        <authorList>
            <person name="Hurst M.R.H."/>
        </authorList>
    </citation>
    <scope>NUCLEOTIDE SEQUENCE [LARGE SCALE GENOMIC DNA]</scope>
    <source>
        <strain evidence="6">FI11154</strain>
    </source>
</reference>
<protein>
    <submittedName>
        <fullName evidence="5">FadR family transcriptional regulator</fullName>
    </submittedName>
    <submittedName>
        <fullName evidence="6">Transcriptional regulator, GntR family</fullName>
    </submittedName>
</protein>
<dbReference type="EMBL" id="JABFCY010000003">
    <property type="protein sequence ID" value="NNU59903.1"/>
    <property type="molecule type" value="Genomic_DNA"/>
</dbReference>
<dbReference type="SUPFAM" id="SSF46785">
    <property type="entry name" value="Winged helix' DNA-binding domain"/>
    <property type="match status" value="1"/>
</dbReference>
<name>A0A2P9HDB8_9HYPH</name>
<dbReference type="Proteomes" id="UP000574931">
    <property type="component" value="Unassembled WGS sequence"/>
</dbReference>
<dbReference type="SUPFAM" id="SSF48008">
    <property type="entry name" value="GntR ligand-binding domain-like"/>
    <property type="match status" value="1"/>
</dbReference>
<dbReference type="PANTHER" id="PTHR43537">
    <property type="entry name" value="TRANSCRIPTIONAL REGULATOR, GNTR FAMILY"/>
    <property type="match status" value="1"/>
</dbReference>
<reference evidence="7" key="2">
    <citation type="submission" date="2017-12" db="EMBL/GenBank/DDBJ databases">
        <authorList>
            <person name="Diaz M."/>
        </authorList>
    </citation>
    <scope>NUCLEOTIDE SEQUENCE [LARGE SCALE GENOMIC DNA]</scope>
    <source>
        <strain evidence="7">FI11154</strain>
    </source>
</reference>
<dbReference type="Gene3D" id="1.10.10.10">
    <property type="entry name" value="Winged helix-like DNA-binding domain superfamily/Winged helix DNA-binding domain"/>
    <property type="match status" value="1"/>
</dbReference>
<evidence type="ECO:0000313" key="6">
    <source>
        <dbReference type="EMBL" id="SPL61840.1"/>
    </source>
</evidence>
<dbReference type="SMART" id="SM00345">
    <property type="entry name" value="HTH_GNTR"/>
    <property type="match status" value="1"/>
</dbReference>
<feature type="domain" description="HTH gntR-type" evidence="4">
    <location>
        <begin position="20"/>
        <end position="89"/>
    </location>
</feature>
<dbReference type="PANTHER" id="PTHR43537:SF5">
    <property type="entry name" value="UXU OPERON TRANSCRIPTIONAL REGULATOR"/>
    <property type="match status" value="1"/>
</dbReference>